<dbReference type="GO" id="GO:0005737">
    <property type="term" value="C:cytoplasm"/>
    <property type="evidence" value="ECO:0007669"/>
    <property type="project" value="UniProtKB-SubCell"/>
</dbReference>
<dbReference type="KEGG" id="stq:Spith_1930"/>
<dbReference type="PANTHER" id="PTHR33202:SF8">
    <property type="entry name" value="PEROXIDE-RESPONSIVE REPRESSOR PERR"/>
    <property type="match status" value="1"/>
</dbReference>
<keyword evidence="9" id="KW-0238">DNA-binding</keyword>
<protein>
    <recommendedName>
        <fullName evidence="3">Ferric uptake regulation protein</fullName>
    </recommendedName>
</protein>
<keyword evidence="8" id="KW-0805">Transcription regulation</keyword>
<dbReference type="Gene3D" id="1.10.10.10">
    <property type="entry name" value="Winged helix-like DNA-binding domain superfamily/Winged helix DNA-binding domain"/>
    <property type="match status" value="1"/>
</dbReference>
<evidence type="ECO:0000256" key="10">
    <source>
        <dbReference type="ARBA" id="ARBA00023163"/>
    </source>
</evidence>
<feature type="binding site" evidence="11">
    <location>
        <position position="141"/>
    </location>
    <ligand>
        <name>Zn(2+)</name>
        <dbReference type="ChEBI" id="CHEBI:29105"/>
    </ligand>
</feature>
<keyword evidence="5" id="KW-0678">Repressor</keyword>
<keyword evidence="4" id="KW-0963">Cytoplasm</keyword>
<proteinExistence type="inferred from homology"/>
<dbReference type="SUPFAM" id="SSF46785">
    <property type="entry name" value="Winged helix' DNA-binding domain"/>
    <property type="match status" value="1"/>
</dbReference>
<dbReference type="GO" id="GO:0008270">
    <property type="term" value="F:zinc ion binding"/>
    <property type="evidence" value="ECO:0007669"/>
    <property type="project" value="TreeGrafter"/>
</dbReference>
<keyword evidence="10" id="KW-0804">Transcription</keyword>
<dbReference type="FunFam" id="1.10.10.10:FF:000007">
    <property type="entry name" value="Ferric uptake regulation protein"/>
    <property type="match status" value="1"/>
</dbReference>
<dbReference type="Pfam" id="PF01475">
    <property type="entry name" value="FUR"/>
    <property type="match status" value="1"/>
</dbReference>
<dbReference type="EMBL" id="CP002903">
    <property type="protein sequence ID" value="AEJ62188.1"/>
    <property type="molecule type" value="Genomic_DNA"/>
</dbReference>
<evidence type="ECO:0000256" key="4">
    <source>
        <dbReference type="ARBA" id="ARBA00022490"/>
    </source>
</evidence>
<gene>
    <name evidence="12" type="ordered locus">Spith_1930</name>
</gene>
<feature type="binding site" evidence="11">
    <location>
        <position position="103"/>
    </location>
    <ligand>
        <name>Zn(2+)</name>
        <dbReference type="ChEBI" id="CHEBI:29105"/>
    </ligand>
</feature>
<evidence type="ECO:0000256" key="11">
    <source>
        <dbReference type="PIRSR" id="PIRSR602481-1"/>
    </source>
</evidence>
<keyword evidence="7 11" id="KW-0862">Zinc</keyword>
<comment type="subcellular location">
    <subcellularLocation>
        <location evidence="1">Cytoplasm</location>
    </subcellularLocation>
</comment>
<dbReference type="GO" id="GO:1900376">
    <property type="term" value="P:regulation of secondary metabolite biosynthetic process"/>
    <property type="evidence" value="ECO:0007669"/>
    <property type="project" value="TreeGrafter"/>
</dbReference>
<dbReference type="GO" id="GO:0045892">
    <property type="term" value="P:negative regulation of DNA-templated transcription"/>
    <property type="evidence" value="ECO:0007669"/>
    <property type="project" value="TreeGrafter"/>
</dbReference>
<accession>G0GDQ8</accession>
<keyword evidence="13" id="KW-1185">Reference proteome</keyword>
<dbReference type="CDD" id="cd07153">
    <property type="entry name" value="Fur_like"/>
    <property type="match status" value="1"/>
</dbReference>
<dbReference type="InterPro" id="IPR036388">
    <property type="entry name" value="WH-like_DNA-bd_sf"/>
</dbReference>
<dbReference type="AlphaFoldDB" id="G0GDQ8"/>
<dbReference type="GO" id="GO:0003700">
    <property type="term" value="F:DNA-binding transcription factor activity"/>
    <property type="evidence" value="ECO:0007669"/>
    <property type="project" value="InterPro"/>
</dbReference>
<dbReference type="HOGENOM" id="CLU_096072_4_2_12"/>
<organism evidence="12 13">
    <name type="scientific">Winmispira thermophila (strain ATCC 700085 / DSM 6578 / Z-1203)</name>
    <name type="common">Spirochaeta thermophila</name>
    <dbReference type="NCBI Taxonomy" id="869211"/>
    <lineage>
        <taxon>Bacteria</taxon>
        <taxon>Pseudomonadati</taxon>
        <taxon>Spirochaetota</taxon>
        <taxon>Spirochaetia</taxon>
        <taxon>Winmispirales</taxon>
        <taxon>Winmispiraceae</taxon>
        <taxon>Winmispira</taxon>
    </lineage>
</organism>
<evidence type="ECO:0000256" key="7">
    <source>
        <dbReference type="ARBA" id="ARBA00022833"/>
    </source>
</evidence>
<dbReference type="Gene3D" id="3.30.1490.190">
    <property type="match status" value="1"/>
</dbReference>
<evidence type="ECO:0000256" key="2">
    <source>
        <dbReference type="ARBA" id="ARBA00007957"/>
    </source>
</evidence>
<comment type="cofactor">
    <cofactor evidence="11">
        <name>Zn(2+)</name>
        <dbReference type="ChEBI" id="CHEBI:29105"/>
    </cofactor>
    <text evidence="11">Binds 1 zinc ion per subunit.</text>
</comment>
<sequence>MNRTAEALRKKDAVAVLREHGIKVSHQRVLVLEYLLEHDTHPTVDTIYQDLLPHVPGLSKTTVYNTVRLFVEKGIAQELTIEGTEFRYDIADPSHAHFKCVRCGALYDLPLPQELSAALRVPPGFRLEESHLYLKGVCPSCTRTN</sequence>
<dbReference type="RefSeq" id="WP_014625511.1">
    <property type="nucleotide sequence ID" value="NC_017583.1"/>
</dbReference>
<evidence type="ECO:0000313" key="13">
    <source>
        <dbReference type="Proteomes" id="UP000007254"/>
    </source>
</evidence>
<dbReference type="GO" id="GO:0000976">
    <property type="term" value="F:transcription cis-regulatory region binding"/>
    <property type="evidence" value="ECO:0007669"/>
    <property type="project" value="TreeGrafter"/>
</dbReference>
<feature type="binding site" evidence="11">
    <location>
        <position position="100"/>
    </location>
    <ligand>
        <name>Zn(2+)</name>
        <dbReference type="ChEBI" id="CHEBI:29105"/>
    </ligand>
</feature>
<name>G0GDQ8_WINT7</name>
<evidence type="ECO:0000256" key="8">
    <source>
        <dbReference type="ARBA" id="ARBA00023015"/>
    </source>
</evidence>
<evidence type="ECO:0000256" key="1">
    <source>
        <dbReference type="ARBA" id="ARBA00004496"/>
    </source>
</evidence>
<dbReference type="PANTHER" id="PTHR33202">
    <property type="entry name" value="ZINC UPTAKE REGULATION PROTEIN"/>
    <property type="match status" value="1"/>
</dbReference>
<dbReference type="OrthoDB" id="8659436at2"/>
<evidence type="ECO:0000256" key="3">
    <source>
        <dbReference type="ARBA" id="ARBA00020910"/>
    </source>
</evidence>
<evidence type="ECO:0000256" key="9">
    <source>
        <dbReference type="ARBA" id="ARBA00023125"/>
    </source>
</evidence>
<dbReference type="InterPro" id="IPR043135">
    <property type="entry name" value="Fur_C"/>
</dbReference>
<keyword evidence="6 11" id="KW-0479">Metal-binding</keyword>
<dbReference type="InterPro" id="IPR036390">
    <property type="entry name" value="WH_DNA-bd_sf"/>
</dbReference>
<dbReference type="STRING" id="869211.Spith_1930"/>
<evidence type="ECO:0000256" key="5">
    <source>
        <dbReference type="ARBA" id="ARBA00022491"/>
    </source>
</evidence>
<comment type="similarity">
    <text evidence="2">Belongs to the Fur family.</text>
</comment>
<dbReference type="InterPro" id="IPR002481">
    <property type="entry name" value="FUR"/>
</dbReference>
<evidence type="ECO:0000256" key="6">
    <source>
        <dbReference type="ARBA" id="ARBA00022723"/>
    </source>
</evidence>
<feature type="binding site" evidence="11">
    <location>
        <position position="138"/>
    </location>
    <ligand>
        <name>Zn(2+)</name>
        <dbReference type="ChEBI" id="CHEBI:29105"/>
    </ligand>
</feature>
<reference evidence="12 13" key="1">
    <citation type="submission" date="2011-06" db="EMBL/GenBank/DDBJ databases">
        <title>The complete genome of Spirochaeta thermophila DSM 6578.</title>
        <authorList>
            <consortium name="US DOE Joint Genome Institute (JGI-PGF)"/>
            <person name="Lucas S."/>
            <person name="Lapidus A."/>
            <person name="Bruce D."/>
            <person name="Goodwin L."/>
            <person name="Pitluck S."/>
            <person name="Peters L."/>
            <person name="Kyrpides N."/>
            <person name="Mavromatis K."/>
            <person name="Ivanova N."/>
            <person name="Mikailova N."/>
            <person name="Pagani I."/>
            <person name="Chertkov O."/>
            <person name="Detter J.C."/>
            <person name="Tapia R."/>
            <person name="Han C."/>
            <person name="Land M."/>
            <person name="Hauser L."/>
            <person name="Markowitz V."/>
            <person name="Cheng J.-F."/>
            <person name="Hugenholtz P."/>
            <person name="Woyke T."/>
            <person name="Wu D."/>
            <person name="Spring S."/>
            <person name="Merkhoffer B."/>
            <person name="Schneider S."/>
            <person name="Klenk H.-P."/>
            <person name="Eisen J.A."/>
        </authorList>
    </citation>
    <scope>NUCLEOTIDE SEQUENCE [LARGE SCALE GENOMIC DNA]</scope>
    <source>
        <strain evidence="13">ATCC 700085 / DSM 6578 / Z-1203</strain>
    </source>
</reference>
<dbReference type="Proteomes" id="UP000007254">
    <property type="component" value="Chromosome"/>
</dbReference>
<evidence type="ECO:0000313" key="12">
    <source>
        <dbReference type="EMBL" id="AEJ62188.1"/>
    </source>
</evidence>